<dbReference type="InterPro" id="IPR008995">
    <property type="entry name" value="Mo/tungstate-bd_C_term_dom"/>
</dbReference>
<proteinExistence type="inferred from homology"/>
<comment type="subunit">
    <text evidence="8">The complex is composed of two ATP-binding proteins (PotA), two transmembrane proteins (PotB and PotC) and a solute-binding protein (PotD).</text>
</comment>
<dbReference type="InterPro" id="IPR005893">
    <property type="entry name" value="PotA-like"/>
</dbReference>
<keyword evidence="6 8" id="KW-1278">Translocase</keyword>
<dbReference type="InterPro" id="IPR027417">
    <property type="entry name" value="P-loop_NTPase"/>
</dbReference>
<comment type="function">
    <text evidence="8">Part of the ABC transporter complex PotABCD involved in spermidine/putrescine import. Responsible for energy coupling to the transport system.</text>
</comment>
<evidence type="ECO:0000313" key="11">
    <source>
        <dbReference type="EMBL" id="TCS40658.1"/>
    </source>
</evidence>
<dbReference type="PROSITE" id="PS00211">
    <property type="entry name" value="ABC_TRANSPORTER_1"/>
    <property type="match status" value="1"/>
</dbReference>
<keyword evidence="12" id="KW-1185">Reference proteome</keyword>
<keyword evidence="7 8" id="KW-0472">Membrane</keyword>
<protein>
    <recommendedName>
        <fullName evidence="8">Spermidine/putrescine import ATP-binding protein PotA</fullName>
        <ecNumber evidence="8">7.6.2.11</ecNumber>
    </recommendedName>
</protein>
<keyword evidence="4 8" id="KW-0547">Nucleotide-binding</keyword>
<comment type="similarity">
    <text evidence="8">Belongs to the ABC transporter superfamily. Spermidine/putrescine importer (TC 3.A.1.11.1) family.</text>
</comment>
<dbReference type="AlphaFoldDB" id="A0A4R3I8U5"/>
<evidence type="ECO:0000313" key="12">
    <source>
        <dbReference type="Proteomes" id="UP000295793"/>
    </source>
</evidence>
<dbReference type="EC" id="7.6.2.11" evidence="8"/>
<dbReference type="SUPFAM" id="SSF52540">
    <property type="entry name" value="P-loop containing nucleoside triphosphate hydrolases"/>
    <property type="match status" value="1"/>
</dbReference>
<dbReference type="OrthoDB" id="9802264at2"/>
<name>A0A4R3I8U5_9GAMM</name>
<dbReference type="GO" id="GO:0043190">
    <property type="term" value="C:ATP-binding cassette (ABC) transporter complex"/>
    <property type="evidence" value="ECO:0007669"/>
    <property type="project" value="InterPro"/>
</dbReference>
<reference evidence="11 12" key="1">
    <citation type="submission" date="2019-03" db="EMBL/GenBank/DDBJ databases">
        <title>Genomic Encyclopedia of Archaeal and Bacterial Type Strains, Phase II (KMG-II): from individual species to whole genera.</title>
        <authorList>
            <person name="Goeker M."/>
        </authorList>
    </citation>
    <scope>NUCLEOTIDE SEQUENCE [LARGE SCALE GENOMIC DNA]</scope>
    <source>
        <strain evidence="11 12">DSM 15388</strain>
    </source>
</reference>
<dbReference type="SUPFAM" id="SSF50331">
    <property type="entry name" value="MOP-like"/>
    <property type="match status" value="1"/>
</dbReference>
<evidence type="ECO:0000256" key="1">
    <source>
        <dbReference type="ARBA" id="ARBA00022448"/>
    </source>
</evidence>
<dbReference type="Gene3D" id="3.40.50.300">
    <property type="entry name" value="P-loop containing nucleotide triphosphate hydrolases"/>
    <property type="match status" value="1"/>
</dbReference>
<dbReference type="GO" id="GO:0015417">
    <property type="term" value="F:ABC-type polyamine transporter activity"/>
    <property type="evidence" value="ECO:0007669"/>
    <property type="project" value="UniProtKB-EC"/>
</dbReference>
<comment type="catalytic activity">
    <reaction evidence="8">
        <text>ATP + H2O + polyamine-[polyamine-binding protein]Side 1 = ADP + phosphate + polyamineSide 2 + [polyamine-binding protein]Side 1.</text>
        <dbReference type="EC" id="7.6.2.11"/>
    </reaction>
</comment>
<feature type="compositionally biased region" description="Basic and acidic residues" evidence="9">
    <location>
        <begin position="16"/>
        <end position="28"/>
    </location>
</feature>
<dbReference type="GO" id="GO:0015847">
    <property type="term" value="P:putrescine transport"/>
    <property type="evidence" value="ECO:0007669"/>
    <property type="project" value="UniProtKB-ARBA"/>
</dbReference>
<comment type="caution">
    <text evidence="11">The sequence shown here is derived from an EMBL/GenBank/DDBJ whole genome shotgun (WGS) entry which is preliminary data.</text>
</comment>
<dbReference type="GO" id="GO:0016887">
    <property type="term" value="F:ATP hydrolysis activity"/>
    <property type="evidence" value="ECO:0007669"/>
    <property type="project" value="InterPro"/>
</dbReference>
<evidence type="ECO:0000259" key="10">
    <source>
        <dbReference type="PROSITE" id="PS50893"/>
    </source>
</evidence>
<dbReference type="Proteomes" id="UP000295793">
    <property type="component" value="Unassembled WGS sequence"/>
</dbReference>
<dbReference type="Pfam" id="PF00005">
    <property type="entry name" value="ABC_tran"/>
    <property type="match status" value="1"/>
</dbReference>
<keyword evidence="3" id="KW-0997">Cell inner membrane</keyword>
<dbReference type="PANTHER" id="PTHR42781:SF5">
    <property type="entry name" value="PUTRESCINE TRANSPORT ATP-BINDING PROTEIN POTG"/>
    <property type="match status" value="1"/>
</dbReference>
<evidence type="ECO:0000256" key="5">
    <source>
        <dbReference type="ARBA" id="ARBA00022840"/>
    </source>
</evidence>
<dbReference type="InterPro" id="IPR003439">
    <property type="entry name" value="ABC_transporter-like_ATP-bd"/>
</dbReference>
<accession>A0A4R3I8U5</accession>
<feature type="domain" description="ABC transporter" evidence="10">
    <location>
        <begin position="42"/>
        <end position="272"/>
    </location>
</feature>
<sequence length="397" mass="44022">MTETALENAAQRHHSNGHDNPEPDHSAEAGELSDDSQKVPLLKIQGLTKTFDGHAAVDNLDLTIYQGEIFALVGASGCGKSTLLRMLAGFEKPDSGNIILANQDLSGIPPYRRPVNMMFQSYALFPHMTVYNNIAFGLKQERLSSAEIKRRVEEQLELVHMSEYANRKPHQLSGGQRQRVALARSLAKQPALLLLDEPMGALDKNLREKMQLEIVDILERVEVTCVMVTHDQQEAMTMADRIAIMNRGQFVQIGSPKNLYESPNSRYAAEFIGSVNIFEGTLESNTDARSVIQCPSIDNPIALSHGITATPGSKLMVAVRPEKLYLTTDSSPQENSCSGIVEDIAYLGSQSIFYIRLPSNKLVTVSVQNVSRQEELPNWNDPINVYWEMDSAVVLKI</sequence>
<feature type="region of interest" description="Disordered" evidence="9">
    <location>
        <begin position="1"/>
        <end position="35"/>
    </location>
</feature>
<dbReference type="FunFam" id="3.40.50.300:FF:000133">
    <property type="entry name" value="Spermidine/putrescine import ATP-binding protein PotA"/>
    <property type="match status" value="1"/>
</dbReference>
<dbReference type="PANTHER" id="PTHR42781">
    <property type="entry name" value="SPERMIDINE/PUTRESCINE IMPORT ATP-BINDING PROTEIN POTA"/>
    <property type="match status" value="1"/>
</dbReference>
<dbReference type="InterPro" id="IPR017871">
    <property type="entry name" value="ABC_transporter-like_CS"/>
</dbReference>
<keyword evidence="2 8" id="KW-1003">Cell membrane</keyword>
<dbReference type="RefSeq" id="WP_132701636.1">
    <property type="nucleotide sequence ID" value="NZ_SLZR01000008.1"/>
</dbReference>
<evidence type="ECO:0000256" key="4">
    <source>
        <dbReference type="ARBA" id="ARBA00022741"/>
    </source>
</evidence>
<dbReference type="SMART" id="SM00382">
    <property type="entry name" value="AAA"/>
    <property type="match status" value="1"/>
</dbReference>
<dbReference type="Gene3D" id="2.40.50.100">
    <property type="match status" value="1"/>
</dbReference>
<evidence type="ECO:0000256" key="7">
    <source>
        <dbReference type="ARBA" id="ARBA00023136"/>
    </source>
</evidence>
<organism evidence="11 12">
    <name type="scientific">Reinekea marinisedimentorum</name>
    <dbReference type="NCBI Taxonomy" id="230495"/>
    <lineage>
        <taxon>Bacteria</taxon>
        <taxon>Pseudomonadati</taxon>
        <taxon>Pseudomonadota</taxon>
        <taxon>Gammaproteobacteria</taxon>
        <taxon>Oceanospirillales</taxon>
        <taxon>Saccharospirillaceae</taxon>
        <taxon>Reinekea</taxon>
    </lineage>
</organism>
<evidence type="ECO:0000256" key="8">
    <source>
        <dbReference type="RuleBase" id="RU364083"/>
    </source>
</evidence>
<dbReference type="InterPro" id="IPR003593">
    <property type="entry name" value="AAA+_ATPase"/>
</dbReference>
<dbReference type="Pfam" id="PF08402">
    <property type="entry name" value="TOBE_2"/>
    <property type="match status" value="1"/>
</dbReference>
<dbReference type="PROSITE" id="PS50893">
    <property type="entry name" value="ABC_TRANSPORTER_2"/>
    <property type="match status" value="1"/>
</dbReference>
<dbReference type="InterPro" id="IPR050093">
    <property type="entry name" value="ABC_SmlMolc_Importer"/>
</dbReference>
<evidence type="ECO:0000256" key="6">
    <source>
        <dbReference type="ARBA" id="ARBA00022967"/>
    </source>
</evidence>
<dbReference type="NCBIfam" id="TIGR01187">
    <property type="entry name" value="potA"/>
    <property type="match status" value="1"/>
</dbReference>
<dbReference type="GO" id="GO:0005524">
    <property type="term" value="F:ATP binding"/>
    <property type="evidence" value="ECO:0007669"/>
    <property type="project" value="UniProtKB-KW"/>
</dbReference>
<evidence type="ECO:0000256" key="3">
    <source>
        <dbReference type="ARBA" id="ARBA00022519"/>
    </source>
</evidence>
<dbReference type="InterPro" id="IPR013611">
    <property type="entry name" value="Transp-assoc_OB_typ2"/>
</dbReference>
<keyword evidence="5 8" id="KW-0067">ATP-binding</keyword>
<gene>
    <name evidence="8" type="primary">potA</name>
    <name evidence="11" type="ORF">BCF53_10814</name>
</gene>
<evidence type="ECO:0000256" key="9">
    <source>
        <dbReference type="SAM" id="MobiDB-lite"/>
    </source>
</evidence>
<keyword evidence="1 8" id="KW-0813">Transport</keyword>
<dbReference type="EMBL" id="SLZR01000008">
    <property type="protein sequence ID" value="TCS40658.1"/>
    <property type="molecule type" value="Genomic_DNA"/>
</dbReference>
<evidence type="ECO:0000256" key="2">
    <source>
        <dbReference type="ARBA" id="ARBA00022475"/>
    </source>
</evidence>